<proteinExistence type="predicted"/>
<protein>
    <submittedName>
        <fullName evidence="1">Uncharacterized protein</fullName>
    </submittedName>
</protein>
<dbReference type="Proteomes" id="UP001304895">
    <property type="component" value="Unassembled WGS sequence"/>
</dbReference>
<dbReference type="EMBL" id="MU853405">
    <property type="protein sequence ID" value="KAK4135789.1"/>
    <property type="molecule type" value="Genomic_DNA"/>
</dbReference>
<dbReference type="AlphaFoldDB" id="A0AAN6ZFP3"/>
<comment type="caution">
    <text evidence="1">The sequence shown here is derived from an EMBL/GenBank/DDBJ whole genome shotgun (WGS) entry which is preliminary data.</text>
</comment>
<sequence>MSLLLKFEKCYRCCLCLLGKNGGWPLPIASAVDHWTVSVLNSIQLVVPASTAGDSKVLLSLEPTFPALSNLTIPGTPWIRLRAQEMIVELLTSYTCGITRLSHPLSQL</sequence>
<reference evidence="1" key="1">
    <citation type="journal article" date="2023" name="Mol. Phylogenet. Evol.">
        <title>Genome-scale phylogeny and comparative genomics of the fungal order Sordariales.</title>
        <authorList>
            <person name="Hensen N."/>
            <person name="Bonometti L."/>
            <person name="Westerberg I."/>
            <person name="Brannstrom I.O."/>
            <person name="Guillou S."/>
            <person name="Cros-Aarteil S."/>
            <person name="Calhoun S."/>
            <person name="Haridas S."/>
            <person name="Kuo A."/>
            <person name="Mondo S."/>
            <person name="Pangilinan J."/>
            <person name="Riley R."/>
            <person name="LaButti K."/>
            <person name="Andreopoulos B."/>
            <person name="Lipzen A."/>
            <person name="Chen C."/>
            <person name="Yan M."/>
            <person name="Daum C."/>
            <person name="Ng V."/>
            <person name="Clum A."/>
            <person name="Steindorff A."/>
            <person name="Ohm R.A."/>
            <person name="Martin F."/>
            <person name="Silar P."/>
            <person name="Natvig D.O."/>
            <person name="Lalanne C."/>
            <person name="Gautier V."/>
            <person name="Ament-Velasquez S.L."/>
            <person name="Kruys A."/>
            <person name="Hutchinson M.I."/>
            <person name="Powell A.J."/>
            <person name="Barry K."/>
            <person name="Miller A.N."/>
            <person name="Grigoriev I.V."/>
            <person name="Debuchy R."/>
            <person name="Gladieux P."/>
            <person name="Hiltunen Thoren M."/>
            <person name="Johannesson H."/>
        </authorList>
    </citation>
    <scope>NUCLEOTIDE SEQUENCE</scope>
    <source>
        <strain evidence="1">CBS 123565</strain>
    </source>
</reference>
<name>A0AAN6ZFP3_9PEZI</name>
<gene>
    <name evidence="1" type="ORF">BT67DRAFT_440656</name>
</gene>
<reference evidence="1" key="2">
    <citation type="submission" date="2023-05" db="EMBL/GenBank/DDBJ databases">
        <authorList>
            <consortium name="Lawrence Berkeley National Laboratory"/>
            <person name="Steindorff A."/>
            <person name="Hensen N."/>
            <person name="Bonometti L."/>
            <person name="Westerberg I."/>
            <person name="Brannstrom I.O."/>
            <person name="Guillou S."/>
            <person name="Cros-Aarteil S."/>
            <person name="Calhoun S."/>
            <person name="Haridas S."/>
            <person name="Kuo A."/>
            <person name="Mondo S."/>
            <person name="Pangilinan J."/>
            <person name="Riley R."/>
            <person name="Labutti K."/>
            <person name="Andreopoulos B."/>
            <person name="Lipzen A."/>
            <person name="Chen C."/>
            <person name="Yanf M."/>
            <person name="Daum C."/>
            <person name="Ng V."/>
            <person name="Clum A."/>
            <person name="Ohm R."/>
            <person name="Martin F."/>
            <person name="Silar P."/>
            <person name="Natvig D."/>
            <person name="Lalanne C."/>
            <person name="Gautier V."/>
            <person name="Ament-Velasquez S.L."/>
            <person name="Kruys A."/>
            <person name="Hutchinson M.I."/>
            <person name="Powell A.J."/>
            <person name="Barry K."/>
            <person name="Miller A.N."/>
            <person name="Grigoriev I.V."/>
            <person name="Debuchy R."/>
            <person name="Gladieux P."/>
            <person name="Thoren M.H."/>
            <person name="Johannesson H."/>
        </authorList>
    </citation>
    <scope>NUCLEOTIDE SEQUENCE</scope>
    <source>
        <strain evidence="1">CBS 123565</strain>
    </source>
</reference>
<evidence type="ECO:0000313" key="1">
    <source>
        <dbReference type="EMBL" id="KAK4135789.1"/>
    </source>
</evidence>
<accession>A0AAN6ZFP3</accession>
<keyword evidence="2" id="KW-1185">Reference proteome</keyword>
<evidence type="ECO:0000313" key="2">
    <source>
        <dbReference type="Proteomes" id="UP001304895"/>
    </source>
</evidence>
<organism evidence="1 2">
    <name type="scientific">Trichocladium antarcticum</name>
    <dbReference type="NCBI Taxonomy" id="1450529"/>
    <lineage>
        <taxon>Eukaryota</taxon>
        <taxon>Fungi</taxon>
        <taxon>Dikarya</taxon>
        <taxon>Ascomycota</taxon>
        <taxon>Pezizomycotina</taxon>
        <taxon>Sordariomycetes</taxon>
        <taxon>Sordariomycetidae</taxon>
        <taxon>Sordariales</taxon>
        <taxon>Chaetomiaceae</taxon>
        <taxon>Trichocladium</taxon>
    </lineage>
</organism>